<gene>
    <name evidence="1" type="ORF">Vadar_003310</name>
</gene>
<evidence type="ECO:0000313" key="2">
    <source>
        <dbReference type="Proteomes" id="UP000828048"/>
    </source>
</evidence>
<protein>
    <submittedName>
        <fullName evidence="1">Uncharacterized protein</fullName>
    </submittedName>
</protein>
<keyword evidence="2" id="KW-1185">Reference proteome</keyword>
<proteinExistence type="predicted"/>
<reference evidence="1 2" key="1">
    <citation type="journal article" date="2021" name="Hortic Res">
        <title>High-quality reference genome and annotation aids understanding of berry development for evergreen blueberry (Vaccinium darrowii).</title>
        <authorList>
            <person name="Yu J."/>
            <person name="Hulse-Kemp A.M."/>
            <person name="Babiker E."/>
            <person name="Staton M."/>
        </authorList>
    </citation>
    <scope>NUCLEOTIDE SEQUENCE [LARGE SCALE GENOMIC DNA]</scope>
    <source>
        <strain evidence="2">cv. NJ 8807/NJ 8810</strain>
        <tissue evidence="1">Young leaf</tissue>
    </source>
</reference>
<dbReference type="EMBL" id="CM037154">
    <property type="protein sequence ID" value="KAH7859616.1"/>
    <property type="molecule type" value="Genomic_DNA"/>
</dbReference>
<comment type="caution">
    <text evidence="1">The sequence shown here is derived from an EMBL/GenBank/DDBJ whole genome shotgun (WGS) entry which is preliminary data.</text>
</comment>
<organism evidence="1 2">
    <name type="scientific">Vaccinium darrowii</name>
    <dbReference type="NCBI Taxonomy" id="229202"/>
    <lineage>
        <taxon>Eukaryota</taxon>
        <taxon>Viridiplantae</taxon>
        <taxon>Streptophyta</taxon>
        <taxon>Embryophyta</taxon>
        <taxon>Tracheophyta</taxon>
        <taxon>Spermatophyta</taxon>
        <taxon>Magnoliopsida</taxon>
        <taxon>eudicotyledons</taxon>
        <taxon>Gunneridae</taxon>
        <taxon>Pentapetalae</taxon>
        <taxon>asterids</taxon>
        <taxon>Ericales</taxon>
        <taxon>Ericaceae</taxon>
        <taxon>Vaccinioideae</taxon>
        <taxon>Vaccinieae</taxon>
        <taxon>Vaccinium</taxon>
    </lineage>
</organism>
<sequence>MKTIKASLNAALFNSRIAGNKVIATYLVVAGEIPEKIGRLKSLESLDLSVNQLSGIIPQSISGLNYLSCLNLSYNNLLGRIPTENQLQTLDDPSSSYLGNNELCGVPLPRNCPGDEKSQPPTSTGHREEHEGDDFENFWFFMAIMSGYVMAMGCYRSSTVQKDLEVCLFPVRGDGQRQGTIGNCSRSWSTEELH</sequence>
<name>A0ACB7Z1D9_9ERIC</name>
<evidence type="ECO:0000313" key="1">
    <source>
        <dbReference type="EMBL" id="KAH7859616.1"/>
    </source>
</evidence>
<dbReference type="Proteomes" id="UP000828048">
    <property type="component" value="Chromosome 4"/>
</dbReference>
<accession>A0ACB7Z1D9</accession>